<dbReference type="STRING" id="1220589.CD32_21505"/>
<proteinExistence type="predicted"/>
<dbReference type="Proteomes" id="UP000030437">
    <property type="component" value="Unassembled WGS sequence"/>
</dbReference>
<evidence type="ECO:0000313" key="1">
    <source>
        <dbReference type="EMBL" id="KGR81891.1"/>
    </source>
</evidence>
<accession>A0A0A3IAW1</accession>
<protein>
    <submittedName>
        <fullName evidence="1">Transcriptional regulator</fullName>
    </submittedName>
</protein>
<dbReference type="AlphaFoldDB" id="A0A0A3IAW1"/>
<gene>
    <name evidence="1" type="ORF">CD32_21505</name>
</gene>
<reference evidence="1 2" key="1">
    <citation type="submission" date="2014-02" db="EMBL/GenBank/DDBJ databases">
        <title>Draft genome sequence of Lysinibacillus odysseyi NBRC 100172.</title>
        <authorList>
            <person name="Zhang F."/>
            <person name="Wang G."/>
            <person name="Zhang L."/>
        </authorList>
    </citation>
    <scope>NUCLEOTIDE SEQUENCE [LARGE SCALE GENOMIC DNA]</scope>
    <source>
        <strain evidence="1 2">NBRC 100172</strain>
    </source>
</reference>
<name>A0A0A3IAW1_9BACI</name>
<keyword evidence="2" id="KW-1185">Reference proteome</keyword>
<organism evidence="1 2">
    <name type="scientific">Lysinibacillus odysseyi 34hs-1 = NBRC 100172</name>
    <dbReference type="NCBI Taxonomy" id="1220589"/>
    <lineage>
        <taxon>Bacteria</taxon>
        <taxon>Bacillati</taxon>
        <taxon>Bacillota</taxon>
        <taxon>Bacilli</taxon>
        <taxon>Bacillales</taxon>
        <taxon>Bacillaceae</taxon>
        <taxon>Lysinibacillus</taxon>
    </lineage>
</organism>
<dbReference type="eggNOG" id="ENOG5033EJA">
    <property type="taxonomic scope" value="Bacteria"/>
</dbReference>
<dbReference type="OrthoDB" id="2455968at2"/>
<dbReference type="RefSeq" id="WP_036158918.1">
    <property type="nucleotide sequence ID" value="NZ_AVCX01000001.1"/>
</dbReference>
<comment type="caution">
    <text evidence="1">The sequence shown here is derived from an EMBL/GenBank/DDBJ whole genome shotgun (WGS) entry which is preliminary data.</text>
</comment>
<evidence type="ECO:0000313" key="2">
    <source>
        <dbReference type="Proteomes" id="UP000030437"/>
    </source>
</evidence>
<sequence>MRDYREGYETYKKACEKYELEPINFHYYILNLSHKQLHAYNESAERKRSHDEYASH</sequence>
<dbReference type="EMBL" id="JPVP01000060">
    <property type="protein sequence ID" value="KGR81891.1"/>
    <property type="molecule type" value="Genomic_DNA"/>
</dbReference>